<dbReference type="Pfam" id="PF19503">
    <property type="entry name" value="DUF6037"/>
    <property type="match status" value="1"/>
</dbReference>
<comment type="caution">
    <text evidence="1">The sequence shown here is derived from an EMBL/GenBank/DDBJ whole genome shotgun (WGS) entry which is preliminary data.</text>
</comment>
<accession>A0ABU8FIP3</accession>
<organism evidence="1 2">
    <name type="scientific">Bacillus bruguierae</name>
    <dbReference type="NCBI Taxonomy" id="3127667"/>
    <lineage>
        <taxon>Bacteria</taxon>
        <taxon>Bacillati</taxon>
        <taxon>Bacillota</taxon>
        <taxon>Bacilli</taxon>
        <taxon>Bacillales</taxon>
        <taxon>Bacillaceae</taxon>
        <taxon>Bacillus</taxon>
    </lineage>
</organism>
<keyword evidence="2" id="KW-1185">Reference proteome</keyword>
<dbReference type="InterPro" id="IPR046100">
    <property type="entry name" value="DUF6037"/>
</dbReference>
<protein>
    <submittedName>
        <fullName evidence="1">DUF6037 family protein</fullName>
    </submittedName>
</protein>
<dbReference type="EMBL" id="JBAWSX010000008">
    <property type="protein sequence ID" value="MEI4802552.1"/>
    <property type="molecule type" value="Genomic_DNA"/>
</dbReference>
<dbReference type="RefSeq" id="WP_336473073.1">
    <property type="nucleotide sequence ID" value="NZ_JBAWSX010000008.1"/>
</dbReference>
<proteinExistence type="predicted"/>
<name>A0ABU8FIP3_9BACI</name>
<evidence type="ECO:0000313" key="1">
    <source>
        <dbReference type="EMBL" id="MEI4802552.1"/>
    </source>
</evidence>
<dbReference type="Proteomes" id="UP001372526">
    <property type="component" value="Unassembled WGS sequence"/>
</dbReference>
<gene>
    <name evidence="1" type="ORF">WAZ07_14740</name>
</gene>
<sequence>MCSQKAPLYNLKLIRDELKKRNWAVDAFLFQYKKIEYIVLVKVYSKGETKDSPYAVVKLEFIKKGNGSESLCAYADLYKLHFPAYKSFREFFEINFDQENLGDIIQQFTQYFSTFIPNQLIINKESSLEKSITGYLNKSDSESSSGIYCFGVKRNRLKNDGTLGQRRPENNQKAALLRPELFEKLKDDSTISFCFSEDPARETSDETILLRWAERNRSLVLND</sequence>
<reference evidence="1 2" key="1">
    <citation type="submission" date="2024-01" db="EMBL/GenBank/DDBJ databases">
        <title>Seven novel Bacillus-like species.</title>
        <authorList>
            <person name="Liu G."/>
        </authorList>
    </citation>
    <scope>NUCLEOTIDE SEQUENCE [LARGE SCALE GENOMIC DNA]</scope>
    <source>
        <strain evidence="1 2">FJAT-51639</strain>
    </source>
</reference>
<evidence type="ECO:0000313" key="2">
    <source>
        <dbReference type="Proteomes" id="UP001372526"/>
    </source>
</evidence>